<dbReference type="PRINTS" id="PR00400">
    <property type="entry name" value="TETREPRESSOR"/>
</dbReference>
<dbReference type="Proteomes" id="UP001589810">
    <property type="component" value="Unassembled WGS sequence"/>
</dbReference>
<evidence type="ECO:0000256" key="5">
    <source>
        <dbReference type="PROSITE-ProRule" id="PRU00335"/>
    </source>
</evidence>
<organism evidence="7 8">
    <name type="scientific">Kutzneria chonburiensis</name>
    <dbReference type="NCBI Taxonomy" id="1483604"/>
    <lineage>
        <taxon>Bacteria</taxon>
        <taxon>Bacillati</taxon>
        <taxon>Actinomycetota</taxon>
        <taxon>Actinomycetes</taxon>
        <taxon>Pseudonocardiales</taxon>
        <taxon>Pseudonocardiaceae</taxon>
        <taxon>Kutzneria</taxon>
    </lineage>
</organism>
<evidence type="ECO:0000256" key="3">
    <source>
        <dbReference type="ARBA" id="ARBA00023125"/>
    </source>
</evidence>
<comment type="caution">
    <text evidence="7">The sequence shown here is derived from an EMBL/GenBank/DDBJ whole genome shotgun (WGS) entry which is preliminary data.</text>
</comment>
<dbReference type="InterPro" id="IPR036271">
    <property type="entry name" value="Tet_transcr_reg_TetR-rel_C_sf"/>
</dbReference>
<dbReference type="PANTHER" id="PTHR30055:SF151">
    <property type="entry name" value="TRANSCRIPTIONAL REGULATORY PROTEIN"/>
    <property type="match status" value="1"/>
</dbReference>
<evidence type="ECO:0000256" key="4">
    <source>
        <dbReference type="ARBA" id="ARBA00023163"/>
    </source>
</evidence>
<evidence type="ECO:0000313" key="8">
    <source>
        <dbReference type="Proteomes" id="UP001589810"/>
    </source>
</evidence>
<dbReference type="PANTHER" id="PTHR30055">
    <property type="entry name" value="HTH-TYPE TRANSCRIPTIONAL REGULATOR RUTR"/>
    <property type="match status" value="1"/>
</dbReference>
<evidence type="ECO:0000313" key="7">
    <source>
        <dbReference type="EMBL" id="MFC0540117.1"/>
    </source>
</evidence>
<reference evidence="7 8" key="1">
    <citation type="submission" date="2024-09" db="EMBL/GenBank/DDBJ databases">
        <authorList>
            <person name="Sun Q."/>
            <person name="Mori K."/>
        </authorList>
    </citation>
    <scope>NUCLEOTIDE SEQUENCE [LARGE SCALE GENOMIC DNA]</scope>
    <source>
        <strain evidence="7 8">TBRC 1432</strain>
    </source>
</reference>
<dbReference type="SUPFAM" id="SSF46689">
    <property type="entry name" value="Homeodomain-like"/>
    <property type="match status" value="1"/>
</dbReference>
<dbReference type="Pfam" id="PF02909">
    <property type="entry name" value="TetR_C_1"/>
    <property type="match status" value="1"/>
</dbReference>
<keyword evidence="2" id="KW-0805">Transcription regulation</keyword>
<sequence length="204" mass="22071">MPLRRDQVVEAALELLDEVGLDAFTTRALTDRLGVQRGALYWHVKSKQELLAAVTELVVAPVFADTGDDSGDWADDLVEFAHRLRAAMLAHRDGARLVAANVTMSRSGVELLENALARYIRQGIPLPVAARWGDIMASYVTGYVLQEQSSPAPVPVDVSRAAPEMRDFFTDGHPSSAETFAASVRTIVLGMRAEAETLTPASPA</sequence>
<evidence type="ECO:0000256" key="2">
    <source>
        <dbReference type="ARBA" id="ARBA00023015"/>
    </source>
</evidence>
<evidence type="ECO:0000259" key="6">
    <source>
        <dbReference type="PROSITE" id="PS50977"/>
    </source>
</evidence>
<dbReference type="SUPFAM" id="SSF48498">
    <property type="entry name" value="Tetracyclin repressor-like, C-terminal domain"/>
    <property type="match status" value="1"/>
</dbReference>
<dbReference type="InterPro" id="IPR004111">
    <property type="entry name" value="Repressor_TetR_C"/>
</dbReference>
<dbReference type="Gene3D" id="1.10.10.60">
    <property type="entry name" value="Homeodomain-like"/>
    <property type="match status" value="1"/>
</dbReference>
<name>A0ABV6MJ07_9PSEU</name>
<dbReference type="RefSeq" id="WP_273938881.1">
    <property type="nucleotide sequence ID" value="NZ_CP097263.1"/>
</dbReference>
<dbReference type="Gene3D" id="1.10.357.10">
    <property type="entry name" value="Tetracycline Repressor, domain 2"/>
    <property type="match status" value="1"/>
</dbReference>
<keyword evidence="4" id="KW-0804">Transcription</keyword>
<accession>A0ABV6MJ07</accession>
<proteinExistence type="predicted"/>
<keyword evidence="8" id="KW-1185">Reference proteome</keyword>
<protein>
    <submittedName>
        <fullName evidence="7">TetR/AcrR family transcriptional regulator C-terminal domain-containing protein</fullName>
    </submittedName>
</protein>
<dbReference type="EMBL" id="JBHLUD010000001">
    <property type="protein sequence ID" value="MFC0540117.1"/>
    <property type="molecule type" value="Genomic_DNA"/>
</dbReference>
<dbReference type="PRINTS" id="PR00455">
    <property type="entry name" value="HTHTETR"/>
</dbReference>
<feature type="domain" description="HTH tetR-type" evidence="6">
    <location>
        <begin position="2"/>
        <end position="62"/>
    </location>
</feature>
<evidence type="ECO:0000256" key="1">
    <source>
        <dbReference type="ARBA" id="ARBA00022491"/>
    </source>
</evidence>
<dbReference type="PROSITE" id="PS50977">
    <property type="entry name" value="HTH_TETR_2"/>
    <property type="match status" value="1"/>
</dbReference>
<dbReference type="InterPro" id="IPR003012">
    <property type="entry name" value="Tet_transcr_reg_TetR"/>
</dbReference>
<gene>
    <name evidence="7" type="ORF">ACFFH7_01425</name>
</gene>
<dbReference type="Pfam" id="PF00440">
    <property type="entry name" value="TetR_N"/>
    <property type="match status" value="1"/>
</dbReference>
<dbReference type="InterPro" id="IPR023772">
    <property type="entry name" value="DNA-bd_HTH_TetR-type_CS"/>
</dbReference>
<keyword evidence="3 5" id="KW-0238">DNA-binding</keyword>
<dbReference type="PROSITE" id="PS01081">
    <property type="entry name" value="HTH_TETR_1"/>
    <property type="match status" value="1"/>
</dbReference>
<dbReference type="InterPro" id="IPR050109">
    <property type="entry name" value="HTH-type_TetR-like_transc_reg"/>
</dbReference>
<keyword evidence="1" id="KW-0678">Repressor</keyword>
<feature type="DNA-binding region" description="H-T-H motif" evidence="5">
    <location>
        <begin position="25"/>
        <end position="44"/>
    </location>
</feature>
<dbReference type="InterPro" id="IPR009057">
    <property type="entry name" value="Homeodomain-like_sf"/>
</dbReference>
<dbReference type="InterPro" id="IPR001647">
    <property type="entry name" value="HTH_TetR"/>
</dbReference>